<dbReference type="STRING" id="395961.Cyan7425_1097"/>
<reference evidence="2" key="1">
    <citation type="submission" date="2009-01" db="EMBL/GenBank/DDBJ databases">
        <title>Complete sequence of chromosome Cyanothece sp. PCC 7425.</title>
        <authorList>
            <consortium name="US DOE Joint Genome Institute"/>
            <person name="Lucas S."/>
            <person name="Copeland A."/>
            <person name="Lapidus A."/>
            <person name="Glavina del Rio T."/>
            <person name="Dalin E."/>
            <person name="Tice H."/>
            <person name="Bruce D."/>
            <person name="Goodwin L."/>
            <person name="Pitluck S."/>
            <person name="Sims D."/>
            <person name="Meineke L."/>
            <person name="Brettin T."/>
            <person name="Detter J.C."/>
            <person name="Han C."/>
            <person name="Larimer F."/>
            <person name="Land M."/>
            <person name="Hauser L."/>
            <person name="Kyrpides N."/>
            <person name="Ovchinnikova G."/>
            <person name="Liberton M."/>
            <person name="Stoeckel J."/>
            <person name="Banerjee A."/>
            <person name="Singh A."/>
            <person name="Page L."/>
            <person name="Sato H."/>
            <person name="Zhao L."/>
            <person name="Sherman L."/>
            <person name="Pakrasi H."/>
            <person name="Richardson P."/>
        </authorList>
    </citation>
    <scope>NUCLEOTIDE SEQUENCE</scope>
    <source>
        <strain evidence="2">PCC 7425</strain>
    </source>
</reference>
<dbReference type="PANTHER" id="PTHR22916:SF65">
    <property type="entry name" value="SLR1065 PROTEIN"/>
    <property type="match status" value="1"/>
</dbReference>
<dbReference type="GO" id="GO:0016740">
    <property type="term" value="F:transferase activity"/>
    <property type="evidence" value="ECO:0007669"/>
    <property type="project" value="UniProtKB-KW"/>
</dbReference>
<dbReference type="KEGG" id="cyn:Cyan7425_1097"/>
<dbReference type="PANTHER" id="PTHR22916">
    <property type="entry name" value="GLYCOSYLTRANSFERASE"/>
    <property type="match status" value="1"/>
</dbReference>
<keyword evidence="2" id="KW-0808">Transferase</keyword>
<dbReference type="Pfam" id="PF00535">
    <property type="entry name" value="Glycos_transf_2"/>
    <property type="match status" value="1"/>
</dbReference>
<gene>
    <name evidence="2" type="ordered locus">Cyan7425_1097</name>
</gene>
<proteinExistence type="predicted"/>
<accession>B8HLJ5</accession>
<dbReference type="InterPro" id="IPR001173">
    <property type="entry name" value="Glyco_trans_2-like"/>
</dbReference>
<dbReference type="SUPFAM" id="SSF53448">
    <property type="entry name" value="Nucleotide-diphospho-sugar transferases"/>
    <property type="match status" value="1"/>
</dbReference>
<dbReference type="CAZy" id="GT2">
    <property type="family name" value="Glycosyltransferase Family 2"/>
</dbReference>
<dbReference type="AlphaFoldDB" id="B8HLJ5"/>
<evidence type="ECO:0000259" key="1">
    <source>
        <dbReference type="Pfam" id="PF00535"/>
    </source>
</evidence>
<protein>
    <submittedName>
        <fullName evidence="2">Glycosyl transferase family 2</fullName>
    </submittedName>
</protein>
<dbReference type="InterPro" id="IPR029044">
    <property type="entry name" value="Nucleotide-diphossugar_trans"/>
</dbReference>
<dbReference type="EMBL" id="CP001344">
    <property type="protein sequence ID" value="ACL43483.1"/>
    <property type="molecule type" value="Genomic_DNA"/>
</dbReference>
<dbReference type="OrthoDB" id="433681at2"/>
<dbReference type="CDD" id="cd06433">
    <property type="entry name" value="GT_2_WfgS_like"/>
    <property type="match status" value="1"/>
</dbReference>
<dbReference type="HOGENOM" id="CLU_025996_21_0_3"/>
<sequence length="331" mass="37666">MPAPAPPLTDLPAPLHPGVGWPWLAQPKSLPELQPNGREWPKITIVTPSFNQGHFIEATIRSVLLQGYPNLEYLVLDGGSTDNSVEIIKKYEPWLTFWTSEPDGGQSGAINRGLRQSTGEWFNWLNSDDILLPNALINLATIAALAPNCHWISGGRLLISADGDYIDQYLPWRTNPLILGLNYPGYFPQDSTFFRLDWVRSQGIELREDLHNVMDTFLYFQLMALDRPLLTTATFSAMRLHEAQKGARLDKLKLELQQAIYPLWQQTDPQAKRLFNLLHQPFGIGIMGRSLLRLAMQYNLVPSLRQWSIAVFSPQQQQWQLTTAAQVRNWL</sequence>
<feature type="domain" description="Glycosyltransferase 2-like" evidence="1">
    <location>
        <begin position="44"/>
        <end position="140"/>
    </location>
</feature>
<evidence type="ECO:0000313" key="2">
    <source>
        <dbReference type="EMBL" id="ACL43483.1"/>
    </source>
</evidence>
<name>B8HLJ5_CYAP4</name>
<organism evidence="2">
    <name type="scientific">Cyanothece sp. (strain PCC 7425 / ATCC 29141)</name>
    <dbReference type="NCBI Taxonomy" id="395961"/>
    <lineage>
        <taxon>Bacteria</taxon>
        <taxon>Bacillati</taxon>
        <taxon>Cyanobacteriota</taxon>
        <taxon>Cyanophyceae</taxon>
        <taxon>Gomontiellales</taxon>
        <taxon>Cyanothecaceae</taxon>
        <taxon>Cyanothece</taxon>
    </lineage>
</organism>
<dbReference type="eggNOG" id="COG0463">
    <property type="taxonomic scope" value="Bacteria"/>
</dbReference>
<dbReference type="Gene3D" id="3.90.550.10">
    <property type="entry name" value="Spore Coat Polysaccharide Biosynthesis Protein SpsA, Chain A"/>
    <property type="match status" value="1"/>
</dbReference>